<feature type="region of interest" description="Disordered" evidence="12">
    <location>
        <begin position="984"/>
        <end position="1003"/>
    </location>
</feature>
<feature type="region of interest" description="Disordered" evidence="12">
    <location>
        <begin position="784"/>
        <end position="820"/>
    </location>
</feature>
<evidence type="ECO:0000313" key="16">
    <source>
        <dbReference type="EMBL" id="NXJ30482.1"/>
    </source>
</evidence>
<evidence type="ECO:0000256" key="12">
    <source>
        <dbReference type="SAM" id="MobiDB-lite"/>
    </source>
</evidence>
<keyword evidence="17" id="KW-1185">Reference proteome</keyword>
<dbReference type="EMBL" id="VXAD01013309">
    <property type="protein sequence ID" value="NXJ30482.1"/>
    <property type="molecule type" value="Genomic_DNA"/>
</dbReference>
<dbReference type="Gene3D" id="2.60.40.60">
    <property type="entry name" value="Cadherins"/>
    <property type="match status" value="6"/>
</dbReference>
<evidence type="ECO:0000256" key="2">
    <source>
        <dbReference type="ARBA" id="ARBA00022475"/>
    </source>
</evidence>
<keyword evidence="5" id="KW-0677">Repeat</keyword>
<dbReference type="SMART" id="SM00112">
    <property type="entry name" value="CA"/>
    <property type="match status" value="6"/>
</dbReference>
<feature type="chain" id="PRO_5029771232" evidence="14">
    <location>
        <begin position="31"/>
        <end position="1146"/>
    </location>
</feature>
<reference evidence="16 17" key="1">
    <citation type="submission" date="2019-09" db="EMBL/GenBank/DDBJ databases">
        <title>Bird 10,000 Genomes (B10K) Project - Family phase.</title>
        <authorList>
            <person name="Zhang G."/>
        </authorList>
    </citation>
    <scope>NUCLEOTIDE SEQUENCE [LARGE SCALE GENOMIC DNA]</scope>
    <source>
        <strain evidence="16">B10K-DU-001-48</strain>
        <tissue evidence="16">Muscle</tissue>
    </source>
</reference>
<dbReference type="SUPFAM" id="SSF49313">
    <property type="entry name" value="Cadherin-like"/>
    <property type="match status" value="5"/>
</dbReference>
<dbReference type="GO" id="GO:0005886">
    <property type="term" value="C:plasma membrane"/>
    <property type="evidence" value="ECO:0007669"/>
    <property type="project" value="UniProtKB-SubCell"/>
</dbReference>
<dbReference type="FunFam" id="2.60.40.60:FF:000092">
    <property type="entry name" value="Protocadherin 8"/>
    <property type="match status" value="1"/>
</dbReference>
<feature type="region of interest" description="Disordered" evidence="12">
    <location>
        <begin position="956"/>
        <end position="979"/>
    </location>
</feature>
<feature type="domain" description="Cadherin" evidence="15">
    <location>
        <begin position="360"/>
        <end position="465"/>
    </location>
</feature>
<feature type="region of interest" description="Disordered" evidence="12">
    <location>
        <begin position="1051"/>
        <end position="1092"/>
    </location>
</feature>
<evidence type="ECO:0000256" key="6">
    <source>
        <dbReference type="ARBA" id="ARBA00022837"/>
    </source>
</evidence>
<dbReference type="InterPro" id="IPR020894">
    <property type="entry name" value="Cadherin_CS"/>
</dbReference>
<feature type="compositionally biased region" description="Polar residues" evidence="12">
    <location>
        <begin position="956"/>
        <end position="968"/>
    </location>
</feature>
<dbReference type="FunFam" id="2.60.40.60:FF:000007">
    <property type="entry name" value="Protocadherin alpha 2"/>
    <property type="match status" value="1"/>
</dbReference>
<feature type="non-terminal residue" evidence="16">
    <location>
        <position position="1"/>
    </location>
</feature>
<dbReference type="FunFam" id="2.60.40.60:FF:000002">
    <property type="entry name" value="Protocadherin alpha 2"/>
    <property type="match status" value="1"/>
</dbReference>
<feature type="domain" description="Cadherin" evidence="15">
    <location>
        <begin position="34"/>
        <end position="140"/>
    </location>
</feature>
<dbReference type="PROSITE" id="PS00232">
    <property type="entry name" value="CADHERIN_1"/>
    <property type="match status" value="3"/>
</dbReference>
<evidence type="ECO:0000256" key="14">
    <source>
        <dbReference type="SAM" id="SignalP"/>
    </source>
</evidence>
<evidence type="ECO:0000256" key="13">
    <source>
        <dbReference type="SAM" id="Phobius"/>
    </source>
</evidence>
<proteinExistence type="predicted"/>
<protein>
    <submittedName>
        <fullName evidence="16">PCD12 protein</fullName>
    </submittedName>
</protein>
<dbReference type="FunFam" id="2.60.40.60:FF:000193">
    <property type="entry name" value="Protocadherin 12"/>
    <property type="match status" value="1"/>
</dbReference>
<evidence type="ECO:0000256" key="7">
    <source>
        <dbReference type="ARBA" id="ARBA00022889"/>
    </source>
</evidence>
<dbReference type="Proteomes" id="UP000537234">
    <property type="component" value="Unassembled WGS sequence"/>
</dbReference>
<feature type="compositionally biased region" description="Basic and acidic residues" evidence="12">
    <location>
        <begin position="988"/>
        <end position="1002"/>
    </location>
</feature>
<evidence type="ECO:0000256" key="10">
    <source>
        <dbReference type="ARBA" id="ARBA00023180"/>
    </source>
</evidence>
<dbReference type="InterPro" id="IPR013164">
    <property type="entry name" value="Cadherin_N"/>
</dbReference>
<dbReference type="InterPro" id="IPR015919">
    <property type="entry name" value="Cadherin-like_sf"/>
</dbReference>
<evidence type="ECO:0000259" key="15">
    <source>
        <dbReference type="PROSITE" id="PS50268"/>
    </source>
</evidence>
<evidence type="ECO:0000256" key="4">
    <source>
        <dbReference type="ARBA" id="ARBA00022729"/>
    </source>
</evidence>
<comment type="subcellular location">
    <subcellularLocation>
        <location evidence="1">Cell membrane</location>
        <topology evidence="1">Single-pass type I membrane protein</topology>
    </subcellularLocation>
</comment>
<sequence>GSTSGVFGLSRSALQLPALWWWYLFLSADAQEVATFTVQYRVLEEVPPGTVIGSLAEHFEGGESGEAAETFQLMETPGRFPLHVGSGDGVLSTAGRVDREQLCRHSDPCWVSFDVLAAQNPALIHVEVQVMDVNDNAPRFPTPELELEISESASLRTRIPLDRALDADAGPNARCSYTLSPSEHFALEVVSSSDGTRHAELVVVKEVDRELHSSFDLVLTATDHGEPPRSGTALIKVIVLDSNDNSPVFAESSLTVEVREDALPGTLLVTVTATDPDQGPNGEIEYSLSRHAPPEVLSTFSIDARTGSVVLRLPLDYEETHAYELDVQARDLGANPIPAHCKVLVKVLDVNDNAPDVHVTWAARVPVLSEALPKDSFVALVTASDPDSGSNGQVLCSLSQGHEHFRLKRTNSHSFALLTNASLDRERRAEYNLTLVVRDMGDLSLAVLKHLTICISDVNDNAPTFEKAAYEAAVAENSEAPAFLLTIRATDPDLGFNGKVTYRILDPSALGLVSVDPTTGDVFALQAFDYEQVRSLEFLVTAEDGGHPKLASNISIRLAVLDRNDNAPIVTTPALVGGVATLSVLVNADTGCCWVVPGNGSTQGAATVTNSTLVSCPGSPLLFTIVARDVDSGINGALRYDLVGGDDAGLFILDALLGQVSLNTSNASSLAGSQRELLVRVSDQGDTPLHTLARLRLLFRHHGAFSKMSAQDPGWPSLSVVVVICLAALLGGCLLLLALTLSLRKKDKKDGMAYNCREAEDARRQQQLKKPHRQIQKADIHLVPLLRGRPREPEPPRPCQEERPGTATPAAGGSPQAPLHLTPTLYRTLRNQRTQKDSEEQQGTFELPIVQRRPCQPHRPKHLVKEPGSPPEAPLHGKSLVKPAMGEPQVPPEQPVAAGGPGQPQPHQQILRSLVRLSLVALAEQSPTGEFAMESPPLQQISQLLSLLHQGQFQPKTNYRGNKYTAKNGSRAAGLDTGLDTDCLSTKDSGHGESEAGDRDSDSAFELSVQQLVGEELETLLEPQAELALKRLTAADPAWVARLSLPLTSNYKDNVFSPDSPRSPEDEEAARQEKPRTFETFGKGSGADPSGAGTRLASTFLSEMSTLFEMILSQKVQVHSETGAGLLRQLSARGQSFGLGDAAPGL</sequence>
<evidence type="ECO:0000313" key="17">
    <source>
        <dbReference type="Proteomes" id="UP000537234"/>
    </source>
</evidence>
<evidence type="ECO:0000256" key="8">
    <source>
        <dbReference type="ARBA" id="ARBA00022989"/>
    </source>
</evidence>
<feature type="signal peptide" evidence="14">
    <location>
        <begin position="1"/>
        <end position="30"/>
    </location>
</feature>
<gene>
    <name evidence="16" type="primary">Pcdh12</name>
    <name evidence="16" type="ORF">DICMEG_R01320</name>
</gene>
<dbReference type="CDD" id="cd11304">
    <property type="entry name" value="Cadherin_repeat"/>
    <property type="match status" value="6"/>
</dbReference>
<dbReference type="PROSITE" id="PS50268">
    <property type="entry name" value="CADHERIN_2"/>
    <property type="match status" value="5"/>
</dbReference>
<keyword evidence="7" id="KW-0130">Cell adhesion</keyword>
<dbReference type="Pfam" id="PF08266">
    <property type="entry name" value="Cadherin_2"/>
    <property type="match status" value="1"/>
</dbReference>
<dbReference type="InterPro" id="IPR002126">
    <property type="entry name" value="Cadherin-like_dom"/>
</dbReference>
<feature type="region of interest" description="Disordered" evidence="12">
    <location>
        <begin position="854"/>
        <end position="907"/>
    </location>
</feature>
<keyword evidence="9 13" id="KW-0472">Membrane</keyword>
<keyword evidence="10" id="KW-0325">Glycoprotein</keyword>
<accession>A0A7L0A6Q9</accession>
<evidence type="ECO:0000256" key="9">
    <source>
        <dbReference type="ARBA" id="ARBA00023136"/>
    </source>
</evidence>
<dbReference type="InterPro" id="IPR050174">
    <property type="entry name" value="Protocadherin/Cadherin-CA"/>
</dbReference>
<feature type="compositionally biased region" description="Basic and acidic residues" evidence="12">
    <location>
        <begin position="789"/>
        <end position="804"/>
    </location>
</feature>
<dbReference type="PANTHER" id="PTHR24028:SF42">
    <property type="entry name" value="PROTOCADHERIN-12"/>
    <property type="match status" value="1"/>
</dbReference>
<feature type="domain" description="Cadherin" evidence="15">
    <location>
        <begin position="141"/>
        <end position="249"/>
    </location>
</feature>
<evidence type="ECO:0000256" key="11">
    <source>
        <dbReference type="PROSITE-ProRule" id="PRU00043"/>
    </source>
</evidence>
<dbReference type="GO" id="GO:0007156">
    <property type="term" value="P:homophilic cell adhesion via plasma membrane adhesion molecules"/>
    <property type="evidence" value="ECO:0007669"/>
    <property type="project" value="InterPro"/>
</dbReference>
<keyword evidence="6 11" id="KW-0106">Calcium</keyword>
<evidence type="ECO:0000256" key="3">
    <source>
        <dbReference type="ARBA" id="ARBA00022692"/>
    </source>
</evidence>
<dbReference type="Pfam" id="PF00028">
    <property type="entry name" value="Cadherin"/>
    <property type="match status" value="4"/>
</dbReference>
<dbReference type="PANTHER" id="PTHR24028">
    <property type="entry name" value="CADHERIN-87A"/>
    <property type="match status" value="1"/>
</dbReference>
<evidence type="ECO:0000256" key="5">
    <source>
        <dbReference type="ARBA" id="ARBA00022737"/>
    </source>
</evidence>
<name>A0A7L0A6Q9_9CORV</name>
<feature type="domain" description="Cadherin" evidence="15">
    <location>
        <begin position="250"/>
        <end position="357"/>
    </location>
</feature>
<feature type="domain" description="Cadherin" evidence="15">
    <location>
        <begin position="466"/>
        <end position="570"/>
    </location>
</feature>
<comment type="caution">
    <text evidence="16">The sequence shown here is derived from an EMBL/GenBank/DDBJ whole genome shotgun (WGS) entry which is preliminary data.</text>
</comment>
<keyword evidence="3 13" id="KW-0812">Transmembrane</keyword>
<evidence type="ECO:0000256" key="1">
    <source>
        <dbReference type="ARBA" id="ARBA00004251"/>
    </source>
</evidence>
<keyword evidence="2" id="KW-1003">Cell membrane</keyword>
<feature type="non-terminal residue" evidence="16">
    <location>
        <position position="1146"/>
    </location>
</feature>
<dbReference type="GO" id="GO:0005509">
    <property type="term" value="F:calcium ion binding"/>
    <property type="evidence" value="ECO:0007669"/>
    <property type="project" value="UniProtKB-UniRule"/>
</dbReference>
<dbReference type="FunFam" id="2.60.40.60:FF:000190">
    <property type="entry name" value="Protocadherin 12"/>
    <property type="match status" value="1"/>
</dbReference>
<dbReference type="PRINTS" id="PR00205">
    <property type="entry name" value="CADHERIN"/>
</dbReference>
<dbReference type="AlphaFoldDB" id="A0A7L0A6Q9"/>
<keyword evidence="4 14" id="KW-0732">Signal</keyword>
<organism evidence="16 17">
    <name type="scientific">Dicrurus megarhynchus</name>
    <dbReference type="NCBI Taxonomy" id="450177"/>
    <lineage>
        <taxon>Eukaryota</taxon>
        <taxon>Metazoa</taxon>
        <taxon>Chordata</taxon>
        <taxon>Craniata</taxon>
        <taxon>Vertebrata</taxon>
        <taxon>Euteleostomi</taxon>
        <taxon>Archelosauria</taxon>
        <taxon>Archosauria</taxon>
        <taxon>Dinosauria</taxon>
        <taxon>Saurischia</taxon>
        <taxon>Theropoda</taxon>
        <taxon>Coelurosauria</taxon>
        <taxon>Aves</taxon>
        <taxon>Neognathae</taxon>
        <taxon>Neoaves</taxon>
        <taxon>Telluraves</taxon>
        <taxon>Australaves</taxon>
        <taxon>Passeriformes</taxon>
        <taxon>Corvoidea</taxon>
        <taxon>Dicruridae</taxon>
        <taxon>Dicrurus</taxon>
    </lineage>
</organism>
<keyword evidence="8 13" id="KW-1133">Transmembrane helix</keyword>
<feature type="transmembrane region" description="Helical" evidence="13">
    <location>
        <begin position="715"/>
        <end position="739"/>
    </location>
</feature>